<dbReference type="InterPro" id="IPR052025">
    <property type="entry name" value="Xyloglucanase_GH74"/>
</dbReference>
<keyword evidence="2" id="KW-1185">Reference proteome</keyword>
<name>A0A4Q7N747_9BURK</name>
<sequence length="340" mass="37645">MSRRIEIYAGTAGHSAWFSEDRGETWLHPNSHSGMYLEARVWTFSSHPARPDILHAGTDMGIYRWDESTTRWTAVPSPLDDVWALAQSPADPAVIYAGGRPAAVYCSEDGGASWRAFELPGAATFSPINQGPTRVTQILVDPVQPDVLWATIEIGGIYRSGDRGRTWVARNEGLVSLDVHGIAVLRKPGGTRTILATTNRGLHRSDDDGGHWTYQQLDSPWQYTRAVVPRADTDRIVFLTNGNGPPGSDACLMRSTDHGDTWHAVPLPGRFNSTLWCVATHPSDPMLLFACTNLGQLFRSVDGGERWERLPHEFGEIRALHWRVADIPPDRPAHSITVRN</sequence>
<dbReference type="SUPFAM" id="SSF110296">
    <property type="entry name" value="Oligoxyloglucan reducing end-specific cellobiohydrolase"/>
    <property type="match status" value="1"/>
</dbReference>
<dbReference type="Gene3D" id="2.130.10.10">
    <property type="entry name" value="YVTN repeat-like/Quinoprotein amine dehydrogenase"/>
    <property type="match status" value="2"/>
</dbReference>
<dbReference type="Proteomes" id="UP000292445">
    <property type="component" value="Unassembled WGS sequence"/>
</dbReference>
<dbReference type="EMBL" id="SGXC01000004">
    <property type="protein sequence ID" value="RZS77204.1"/>
    <property type="molecule type" value="Genomic_DNA"/>
</dbReference>
<evidence type="ECO:0000313" key="1">
    <source>
        <dbReference type="EMBL" id="RZS77204.1"/>
    </source>
</evidence>
<dbReference type="InterPro" id="IPR015943">
    <property type="entry name" value="WD40/YVTN_repeat-like_dom_sf"/>
</dbReference>
<proteinExistence type="predicted"/>
<dbReference type="CDD" id="cd15482">
    <property type="entry name" value="Sialidase_non-viral"/>
    <property type="match status" value="2"/>
</dbReference>
<dbReference type="RefSeq" id="WP_130362243.1">
    <property type="nucleotide sequence ID" value="NZ_SGXC01000004.1"/>
</dbReference>
<gene>
    <name evidence="1" type="ORF">EV675_5932</name>
</gene>
<dbReference type="OrthoDB" id="9767885at2"/>
<dbReference type="PANTHER" id="PTHR43739:SF5">
    <property type="entry name" value="EXO-ALPHA-SIALIDASE"/>
    <property type="match status" value="1"/>
</dbReference>
<protein>
    <recommendedName>
        <fullName evidence="3">BNR/Asp-box repeat protein</fullName>
    </recommendedName>
</protein>
<reference evidence="1 2" key="1">
    <citation type="submission" date="2019-02" db="EMBL/GenBank/DDBJ databases">
        <title>Genomic Encyclopedia of Type Strains, Phase IV (KMG-IV): sequencing the most valuable type-strain genomes for metagenomic binning, comparative biology and taxonomic classification.</title>
        <authorList>
            <person name="Goeker M."/>
        </authorList>
    </citation>
    <scope>NUCLEOTIDE SEQUENCE [LARGE SCALE GENOMIC DNA]</scope>
    <source>
        <strain evidence="1 2">K24</strain>
    </source>
</reference>
<dbReference type="GO" id="GO:0010411">
    <property type="term" value="P:xyloglucan metabolic process"/>
    <property type="evidence" value="ECO:0007669"/>
    <property type="project" value="TreeGrafter"/>
</dbReference>
<dbReference type="PANTHER" id="PTHR43739">
    <property type="entry name" value="XYLOGLUCANASE (EUROFUNG)"/>
    <property type="match status" value="1"/>
</dbReference>
<accession>A0A4Q7N747</accession>
<dbReference type="AlphaFoldDB" id="A0A4Q7N747"/>
<organism evidence="1 2">
    <name type="scientific">Pigmentiphaga kullae</name>
    <dbReference type="NCBI Taxonomy" id="151784"/>
    <lineage>
        <taxon>Bacteria</taxon>
        <taxon>Pseudomonadati</taxon>
        <taxon>Pseudomonadota</taxon>
        <taxon>Betaproteobacteria</taxon>
        <taxon>Burkholderiales</taxon>
        <taxon>Alcaligenaceae</taxon>
        <taxon>Pigmentiphaga</taxon>
    </lineage>
</organism>
<evidence type="ECO:0000313" key="2">
    <source>
        <dbReference type="Proteomes" id="UP000292445"/>
    </source>
</evidence>
<comment type="caution">
    <text evidence="1">The sequence shown here is derived from an EMBL/GenBank/DDBJ whole genome shotgun (WGS) entry which is preliminary data.</text>
</comment>
<evidence type="ECO:0008006" key="3">
    <source>
        <dbReference type="Google" id="ProtNLM"/>
    </source>
</evidence>